<evidence type="ECO:0000313" key="10">
    <source>
        <dbReference type="Proteomes" id="UP001497392"/>
    </source>
</evidence>
<accession>A0ABP1FZG4</accession>
<keyword evidence="7" id="KW-0812">Transmembrane</keyword>
<dbReference type="SUPFAM" id="SSF56112">
    <property type="entry name" value="Protein kinase-like (PK-like)"/>
    <property type="match status" value="1"/>
</dbReference>
<dbReference type="PROSITE" id="PS50011">
    <property type="entry name" value="PROTEIN_KINASE_DOM"/>
    <property type="match status" value="1"/>
</dbReference>
<feature type="domain" description="Protein kinase" evidence="8">
    <location>
        <begin position="519"/>
        <end position="823"/>
    </location>
</feature>
<dbReference type="InterPro" id="IPR000719">
    <property type="entry name" value="Prot_kinase_dom"/>
</dbReference>
<evidence type="ECO:0000259" key="8">
    <source>
        <dbReference type="PROSITE" id="PS50011"/>
    </source>
</evidence>
<evidence type="ECO:0000256" key="4">
    <source>
        <dbReference type="ARBA" id="ARBA00022840"/>
    </source>
</evidence>
<keyword evidence="7" id="KW-0472">Membrane</keyword>
<evidence type="ECO:0000256" key="5">
    <source>
        <dbReference type="PROSITE-ProRule" id="PRU10141"/>
    </source>
</evidence>
<feature type="binding site" evidence="5">
    <location>
        <position position="546"/>
    </location>
    <ligand>
        <name>ATP</name>
        <dbReference type="ChEBI" id="CHEBI:30616"/>
    </ligand>
</feature>
<evidence type="ECO:0000313" key="9">
    <source>
        <dbReference type="EMBL" id="CAL5225265.1"/>
    </source>
</evidence>
<dbReference type="InterPro" id="IPR051681">
    <property type="entry name" value="Ser/Thr_Kinases-Pseudokinases"/>
</dbReference>
<dbReference type="InterPro" id="IPR024370">
    <property type="entry name" value="PBP_domain"/>
</dbReference>
<sequence>MADYTKNLTEQAPPAYGNVQYTFDAIGDTQGQENFVAQTYDFVVTDMALTQAQLKQANRAVVQIPWAVNALGAAHNVPGIASGVMRLDAYALAGIMQCIIMQWNDPYLVSLNPNITLPNVTIKAVARIDKATGNYMLSSFLNATTPAWKPGVAKTFAWPSCVHRVKGAPDLLAYLNNTPYAAGVIQHVLLEDQNIPYARVQNRAGNFVLPGQANFSTLGPEFTLPQSVTSPDWANVVIGNSMSPDTYPLAGLDFFIINQNSRYMGYPESKLLRDMAFGLLQPAVQAALPRYRFAPTPKTLLSLANQAYLVAVNANDNDTDPTPGVTAQGVASSAGVASAGAPRMTWWGGLIIGVVVLLVLLAAVLAAFLLRRRWRRQRQVDENKGMMEMNGNGHHTPLKPGSNGSGGGYSRGGSDNKGSDGRTSGSREQMQALAMISGHGQPLTTNGVSCTRGSLRSNSDSYPSFGPSALSGPSRPGSQGTGPSGPGGTPGTRGSGRESSLMSMRDLLRARSEAPLEALELGPIIGRGSFGRVYRGRWRAGSVAVKIINHDRNVGNNFDAMRESVLCSNINHPNVVMTYKVHTIMQSQTESLHASMGLVREASQCMSPPAVLVTDSSGERDLSDQLLETWMLLEYCDQGNLESAAREARFQRDYATIYLCLMDIASGMDYLHSLGVLHGDVKGANVLLKTTAPTSYDRRGFVCKMADFGLSRVLEANATHVSTFTYGTAAYMAPELLQKGKMTRAADVYSFAMIMVELFTCKRLFEGLAQQQIMYQVFSGQKPPLDRTGMPEAYGQLIDDCWQDDPEQRPTFAVILQRLRGMYKDERQRLHDLQLQAGEPITPVSQPSPRPQHSLGTSEGAQQLVLQQLQQQHRQQQQQQLQQINSGQVLQA</sequence>
<dbReference type="SUPFAM" id="SSF53850">
    <property type="entry name" value="Periplasmic binding protein-like II"/>
    <property type="match status" value="1"/>
</dbReference>
<keyword evidence="4 5" id="KW-0067">ATP-binding</keyword>
<proteinExistence type="predicted"/>
<keyword evidence="1" id="KW-0808">Transferase</keyword>
<dbReference type="PROSITE" id="PS00107">
    <property type="entry name" value="PROTEIN_KINASE_ATP"/>
    <property type="match status" value="1"/>
</dbReference>
<comment type="caution">
    <text evidence="9">The sequence shown here is derived from an EMBL/GenBank/DDBJ whole genome shotgun (WGS) entry which is preliminary data.</text>
</comment>
<evidence type="ECO:0000256" key="3">
    <source>
        <dbReference type="ARBA" id="ARBA00022777"/>
    </source>
</evidence>
<evidence type="ECO:0000256" key="6">
    <source>
        <dbReference type="SAM" id="MobiDB-lite"/>
    </source>
</evidence>
<feature type="compositionally biased region" description="Polar residues" evidence="6">
    <location>
        <begin position="442"/>
        <end position="462"/>
    </location>
</feature>
<feature type="compositionally biased region" description="Gly residues" evidence="6">
    <location>
        <begin position="479"/>
        <end position="494"/>
    </location>
</feature>
<feature type="transmembrane region" description="Helical" evidence="7">
    <location>
        <begin position="346"/>
        <end position="370"/>
    </location>
</feature>
<evidence type="ECO:0000256" key="7">
    <source>
        <dbReference type="SAM" id="Phobius"/>
    </source>
</evidence>
<protein>
    <submittedName>
        <fullName evidence="9">G8059 protein</fullName>
    </submittedName>
</protein>
<keyword evidence="2 5" id="KW-0547">Nucleotide-binding</keyword>
<dbReference type="InterPro" id="IPR017441">
    <property type="entry name" value="Protein_kinase_ATP_BS"/>
</dbReference>
<dbReference type="Pfam" id="PF12849">
    <property type="entry name" value="PBP_like_2"/>
    <property type="match status" value="1"/>
</dbReference>
<feature type="region of interest" description="Disordered" evidence="6">
    <location>
        <begin position="838"/>
        <end position="858"/>
    </location>
</feature>
<dbReference type="EMBL" id="CAXHTA020000012">
    <property type="protein sequence ID" value="CAL5225265.1"/>
    <property type="molecule type" value="Genomic_DNA"/>
</dbReference>
<evidence type="ECO:0000256" key="2">
    <source>
        <dbReference type="ARBA" id="ARBA00022741"/>
    </source>
</evidence>
<gene>
    <name evidence="9" type="primary">g8059</name>
    <name evidence="9" type="ORF">VP750_LOCUS6924</name>
</gene>
<organism evidence="9 10">
    <name type="scientific">Coccomyxa viridis</name>
    <dbReference type="NCBI Taxonomy" id="1274662"/>
    <lineage>
        <taxon>Eukaryota</taxon>
        <taxon>Viridiplantae</taxon>
        <taxon>Chlorophyta</taxon>
        <taxon>core chlorophytes</taxon>
        <taxon>Trebouxiophyceae</taxon>
        <taxon>Trebouxiophyceae incertae sedis</taxon>
        <taxon>Coccomyxaceae</taxon>
        <taxon>Coccomyxa</taxon>
    </lineage>
</organism>
<dbReference type="Proteomes" id="UP001497392">
    <property type="component" value="Unassembled WGS sequence"/>
</dbReference>
<keyword evidence="10" id="KW-1185">Reference proteome</keyword>
<dbReference type="Gene3D" id="3.30.200.20">
    <property type="entry name" value="Phosphorylase Kinase, domain 1"/>
    <property type="match status" value="1"/>
</dbReference>
<dbReference type="InterPro" id="IPR008271">
    <property type="entry name" value="Ser/Thr_kinase_AS"/>
</dbReference>
<feature type="region of interest" description="Disordered" evidence="6">
    <location>
        <begin position="382"/>
        <end position="501"/>
    </location>
</feature>
<dbReference type="PROSITE" id="PS00108">
    <property type="entry name" value="PROTEIN_KINASE_ST"/>
    <property type="match status" value="1"/>
</dbReference>
<dbReference type="Pfam" id="PF00069">
    <property type="entry name" value="Pkinase"/>
    <property type="match status" value="1"/>
</dbReference>
<reference evidence="9 10" key="1">
    <citation type="submission" date="2024-06" db="EMBL/GenBank/DDBJ databases">
        <authorList>
            <person name="Kraege A."/>
            <person name="Thomma B."/>
        </authorList>
    </citation>
    <scope>NUCLEOTIDE SEQUENCE [LARGE SCALE GENOMIC DNA]</scope>
</reference>
<dbReference type="Gene3D" id="3.40.190.10">
    <property type="entry name" value="Periplasmic binding protein-like II"/>
    <property type="match status" value="2"/>
</dbReference>
<dbReference type="PANTHER" id="PTHR44329">
    <property type="entry name" value="SERINE/THREONINE-PROTEIN KINASE TNNI3K-RELATED"/>
    <property type="match status" value="1"/>
</dbReference>
<name>A0ABP1FZG4_9CHLO</name>
<dbReference type="InterPro" id="IPR011009">
    <property type="entry name" value="Kinase-like_dom_sf"/>
</dbReference>
<dbReference type="SMART" id="SM00220">
    <property type="entry name" value="S_TKc"/>
    <property type="match status" value="1"/>
</dbReference>
<dbReference type="Gene3D" id="1.10.510.10">
    <property type="entry name" value="Transferase(Phosphotransferase) domain 1"/>
    <property type="match status" value="1"/>
</dbReference>
<keyword evidence="3" id="KW-0418">Kinase</keyword>
<evidence type="ECO:0000256" key="1">
    <source>
        <dbReference type="ARBA" id="ARBA00022679"/>
    </source>
</evidence>
<keyword evidence="7" id="KW-1133">Transmembrane helix</keyword>